<keyword evidence="5" id="KW-0809">Transit peptide</keyword>
<dbReference type="SUPFAM" id="SSF53335">
    <property type="entry name" value="S-adenosyl-L-methionine-dependent methyltransferases"/>
    <property type="match status" value="1"/>
</dbReference>
<evidence type="ECO:0000256" key="7">
    <source>
        <dbReference type="ARBA" id="ARBA00048612"/>
    </source>
</evidence>
<evidence type="ECO:0000313" key="11">
    <source>
        <dbReference type="EnsemblMetazoa" id="XP_038074572.1"/>
    </source>
</evidence>
<keyword evidence="6 9" id="KW-0496">Mitochondrion</keyword>
<feature type="compositionally biased region" description="Basic and acidic residues" evidence="10">
    <location>
        <begin position="176"/>
        <end position="204"/>
    </location>
</feature>
<dbReference type="InterPro" id="IPR029063">
    <property type="entry name" value="SAM-dependent_MTases_sf"/>
</dbReference>
<dbReference type="InterPro" id="IPR038375">
    <property type="entry name" value="NDUFAF7_sf"/>
</dbReference>
<keyword evidence="3 9" id="KW-0489">Methyltransferase</keyword>
<dbReference type="RefSeq" id="XP_038074572.1">
    <property type="nucleotide sequence ID" value="XM_038218644.1"/>
</dbReference>
<reference evidence="11" key="1">
    <citation type="submission" date="2022-11" db="UniProtKB">
        <authorList>
            <consortium name="EnsemblMetazoa"/>
        </authorList>
    </citation>
    <scope>IDENTIFICATION</scope>
</reference>
<dbReference type="Proteomes" id="UP000887568">
    <property type="component" value="Unplaced"/>
</dbReference>
<dbReference type="Gene3D" id="3.40.50.12710">
    <property type="match status" value="1"/>
</dbReference>
<keyword evidence="12" id="KW-1185">Reference proteome</keyword>
<dbReference type="OMA" id="YYHPQRN"/>
<dbReference type="GO" id="GO:0005739">
    <property type="term" value="C:mitochondrion"/>
    <property type="evidence" value="ECO:0007669"/>
    <property type="project" value="UniProtKB-SubCell"/>
</dbReference>
<evidence type="ECO:0000256" key="5">
    <source>
        <dbReference type="ARBA" id="ARBA00022946"/>
    </source>
</evidence>
<dbReference type="GO" id="GO:0032259">
    <property type="term" value="P:methylation"/>
    <property type="evidence" value="ECO:0007669"/>
    <property type="project" value="UniProtKB-KW"/>
</dbReference>
<dbReference type="PANTHER" id="PTHR12049:SF7">
    <property type="entry name" value="PROTEIN ARGININE METHYLTRANSFERASE NDUFAF7, MITOCHONDRIAL"/>
    <property type="match status" value="1"/>
</dbReference>
<evidence type="ECO:0000256" key="4">
    <source>
        <dbReference type="ARBA" id="ARBA00022679"/>
    </source>
</evidence>
<evidence type="ECO:0000256" key="1">
    <source>
        <dbReference type="ARBA" id="ARBA00004173"/>
    </source>
</evidence>
<evidence type="ECO:0000256" key="2">
    <source>
        <dbReference type="ARBA" id="ARBA00005891"/>
    </source>
</evidence>
<proteinExistence type="inferred from homology"/>
<accession>A0A914BGL8</accession>
<feature type="region of interest" description="Disordered" evidence="10">
    <location>
        <begin position="174"/>
        <end position="204"/>
    </location>
</feature>
<dbReference type="EC" id="2.1.1.320" evidence="9"/>
<dbReference type="EnsemblMetazoa" id="XM_038218643.1">
    <property type="protein sequence ID" value="XP_038074571.1"/>
    <property type="gene ID" value="LOC119742565"/>
</dbReference>
<protein>
    <recommendedName>
        <fullName evidence="9">Protein arginine methyltransferase NDUFAF7</fullName>
        <ecNumber evidence="9">2.1.1.320</ecNumber>
    </recommendedName>
</protein>
<comment type="subcellular location">
    <subcellularLocation>
        <location evidence="1 9">Mitochondrion</location>
    </subcellularLocation>
</comment>
<dbReference type="PANTHER" id="PTHR12049">
    <property type="entry name" value="PROTEIN ARGININE METHYLTRANSFERASE NDUFAF7, MITOCHONDRIAL"/>
    <property type="match status" value="1"/>
</dbReference>
<comment type="catalytic activity">
    <reaction evidence="7 9">
        <text>L-arginyl-[protein] + 2 S-adenosyl-L-methionine = N(omega),N(omega)'-dimethyl-L-arginyl-[protein] + 2 S-adenosyl-L-homocysteine + 2 H(+)</text>
        <dbReference type="Rhea" id="RHEA:48108"/>
        <dbReference type="Rhea" id="RHEA-COMP:10532"/>
        <dbReference type="Rhea" id="RHEA-COMP:11992"/>
        <dbReference type="ChEBI" id="CHEBI:15378"/>
        <dbReference type="ChEBI" id="CHEBI:29965"/>
        <dbReference type="ChEBI" id="CHEBI:57856"/>
        <dbReference type="ChEBI" id="CHEBI:59789"/>
        <dbReference type="ChEBI" id="CHEBI:88221"/>
        <dbReference type="EC" id="2.1.1.320"/>
    </reaction>
</comment>
<dbReference type="FunFam" id="3.40.50.12710:FF:000001">
    <property type="entry name" value="Protein arginine methyltransferase NDUFAF7"/>
    <property type="match status" value="1"/>
</dbReference>
<dbReference type="GO" id="GO:0032981">
    <property type="term" value="P:mitochondrial respiratory chain complex I assembly"/>
    <property type="evidence" value="ECO:0007669"/>
    <property type="project" value="TreeGrafter"/>
</dbReference>
<dbReference type="InterPro" id="IPR003788">
    <property type="entry name" value="NDUFAF7"/>
</dbReference>
<dbReference type="OrthoDB" id="438553at2759"/>
<keyword evidence="4 9" id="KW-0808">Transferase</keyword>
<comment type="similarity">
    <text evidence="2 9">Belongs to the NDUFAF7 family.</text>
</comment>
<evidence type="ECO:0000256" key="3">
    <source>
        <dbReference type="ARBA" id="ARBA00022603"/>
    </source>
</evidence>
<evidence type="ECO:0000256" key="6">
    <source>
        <dbReference type="ARBA" id="ARBA00023128"/>
    </source>
</evidence>
<evidence type="ECO:0000256" key="8">
    <source>
        <dbReference type="ARBA" id="ARBA00054758"/>
    </source>
</evidence>
<comment type="function">
    <text evidence="8">Arginine methyltransferase involved in the assembly or stability of mitochondrial NADH:ubiquinone oxidoreductase complex (complex I). Acts by mediating symmetric dimethylation of 'Arg-118' of NDUFS2 after it assembles into the complex I, stabilizing the early intermediate complex.</text>
</comment>
<dbReference type="AlphaFoldDB" id="A0A914BGL8"/>
<evidence type="ECO:0000313" key="12">
    <source>
        <dbReference type="Proteomes" id="UP000887568"/>
    </source>
</evidence>
<dbReference type="CTD" id="55471"/>
<dbReference type="GO" id="GO:0035243">
    <property type="term" value="F:protein-arginine omega-N symmetric methyltransferase activity"/>
    <property type="evidence" value="ECO:0007669"/>
    <property type="project" value="UniProtKB-EC"/>
</dbReference>
<dbReference type="Pfam" id="PF02636">
    <property type="entry name" value="Methyltransf_28"/>
    <property type="match status" value="1"/>
</dbReference>
<dbReference type="RefSeq" id="XP_038074571.1">
    <property type="nucleotide sequence ID" value="XM_038218643.1"/>
</dbReference>
<dbReference type="EnsemblMetazoa" id="XM_038218644.1">
    <property type="protein sequence ID" value="XP_038074572.1"/>
    <property type="gene ID" value="LOC119742565"/>
</dbReference>
<organism evidence="11 12">
    <name type="scientific">Patiria miniata</name>
    <name type="common">Bat star</name>
    <name type="synonym">Asterina miniata</name>
    <dbReference type="NCBI Taxonomy" id="46514"/>
    <lineage>
        <taxon>Eukaryota</taxon>
        <taxon>Metazoa</taxon>
        <taxon>Echinodermata</taxon>
        <taxon>Eleutherozoa</taxon>
        <taxon>Asterozoa</taxon>
        <taxon>Asteroidea</taxon>
        <taxon>Valvatacea</taxon>
        <taxon>Valvatida</taxon>
        <taxon>Asterinidae</taxon>
        <taxon>Patiria</taxon>
    </lineage>
</organism>
<name>A0A914BGL8_PATMI</name>
<evidence type="ECO:0000256" key="9">
    <source>
        <dbReference type="RuleBase" id="RU364114"/>
    </source>
</evidence>
<sequence>MAMTSADACRVCSLVRRMYIGGQVIQKNGLLTSSKRWLNTSQERYASTKSAETVGVQHLRRCIQTTGPLTVAEYMREVLTNPVTGYYMSQDVFGTKGDFITSPEISQMFGELIALWVIHEWTQWGQKSPLQIVELGPGRGTLADDMLRVFKQFQHVTGDSLSLHLVEVSPKMSQLQEDKLTGRQGSRTDTEEPEVNHDSPADRCSLDSGAAYKTSISKTGVPVSWYRSLKEVPKGMSCFIAHEFFDALPIHKFQKTEKGWREVLVDVDSDDNGPHHLRFVLSPAPTPASTVYLQSLTQGNDRRDHVEVCPEGGAIVQEMAHRVSEHGGMSLIVDYGHDGTKTDTLRGFKKHRLHDVLCEPGTADLTADVDFSYFRQIVQGKASTYGPITQESFLKAMGIETRLKMLLKSATAEQSKGLLTGYRMLTDPAQMGERFKCFAMMPPNRGTQSGQARPPAAFPS</sequence>
<dbReference type="GeneID" id="119742565"/>
<evidence type="ECO:0000256" key="10">
    <source>
        <dbReference type="SAM" id="MobiDB-lite"/>
    </source>
</evidence>